<comment type="catalytic activity">
    <reaction evidence="1">
        <text>guanosine(1516) in 16S rRNA + S-adenosyl-L-methionine = N(2)-methylguanosine(1516) in 16S rRNA + S-adenosyl-L-homocysteine + H(+)</text>
        <dbReference type="Rhea" id="RHEA:43220"/>
        <dbReference type="Rhea" id="RHEA-COMP:10412"/>
        <dbReference type="Rhea" id="RHEA-COMP:10413"/>
        <dbReference type="ChEBI" id="CHEBI:15378"/>
        <dbReference type="ChEBI" id="CHEBI:57856"/>
        <dbReference type="ChEBI" id="CHEBI:59789"/>
        <dbReference type="ChEBI" id="CHEBI:74269"/>
        <dbReference type="ChEBI" id="CHEBI:74481"/>
        <dbReference type="EC" id="2.1.1.242"/>
    </reaction>
</comment>
<dbReference type="EMBL" id="JAAGJP010000019">
    <property type="protein sequence ID" value="NDS68226.1"/>
    <property type="molecule type" value="Genomic_DNA"/>
</dbReference>
<dbReference type="HOGENOM" id="CLU_076324_1_0_6"/>
<proteinExistence type="inferred from homology"/>
<dbReference type="OMA" id="YDIYPKK"/>
<dbReference type="EMBL" id="JAAGKH010000013">
    <property type="protein sequence ID" value="NDR88603.1"/>
    <property type="molecule type" value="Genomic_DNA"/>
</dbReference>
<dbReference type="GO" id="GO:0005737">
    <property type="term" value="C:cytoplasm"/>
    <property type="evidence" value="ECO:0007669"/>
    <property type="project" value="UniProtKB-SubCell"/>
</dbReference>
<dbReference type="KEGG" id="ftv:CH67_571"/>
<sequence length="241" mass="27825">MQINISNLDVKNHLDKFIEDRLEYEFCKQDKYLYLENDNLKLHYNNKELFIDFNDSEILNRINPKTKKCSVVQAIEGRSKAKLTILDTTAGLGRDTFTLAARGHTLLTLEKDSYLYLLLKDALQRAQQINYLKEIANRITLINIDSNEYILTTDKSFDCVYVDPMFPPRKKSAKVKQGMQILHQVGFNDEVSNSNLLDNIIQTQISPKAVVKRPINAEFLSNKKPSSQLKGKTNRFDIYSL</sequence>
<name>A0A0B6E2B0_FRATU</name>
<keyword evidence="1" id="KW-0963">Cytoplasm</keyword>
<comment type="caution">
    <text evidence="3">The sequence shown here is derived from an EMBL/GenBank/DDBJ whole genome shotgun (WGS) entry which is preliminary data.</text>
</comment>
<dbReference type="KEGG" id="ftc:DA46_422"/>
<gene>
    <name evidence="1" type="primary">rsmJ</name>
    <name evidence="3" type="ORF">FWI86_03895</name>
    <name evidence="2" type="ORF">FWJ04_02615</name>
</gene>
<organism evidence="3">
    <name type="scientific">Francisella tularensis subsp. holarctica</name>
    <dbReference type="NCBI Taxonomy" id="119857"/>
    <lineage>
        <taxon>Bacteria</taxon>
        <taxon>Pseudomonadati</taxon>
        <taxon>Pseudomonadota</taxon>
        <taxon>Gammaproteobacteria</taxon>
        <taxon>Thiotrichales</taxon>
        <taxon>Francisellaceae</taxon>
        <taxon>Francisella</taxon>
    </lineage>
</organism>
<dbReference type="EC" id="2.1.1.242" evidence="1"/>
<dbReference type="SUPFAM" id="SSF53335">
    <property type="entry name" value="S-adenosyl-L-methionine-dependent methyltransferases"/>
    <property type="match status" value="1"/>
</dbReference>
<dbReference type="PANTHER" id="PTHR36112">
    <property type="entry name" value="RIBOSOMAL RNA SMALL SUBUNIT METHYLTRANSFERASE J"/>
    <property type="match status" value="1"/>
</dbReference>
<dbReference type="Gene3D" id="3.40.50.150">
    <property type="entry name" value="Vaccinia Virus protein VP39"/>
    <property type="match status" value="1"/>
</dbReference>
<evidence type="ECO:0000313" key="3">
    <source>
        <dbReference type="EMBL" id="NDS68226.1"/>
    </source>
</evidence>
<feature type="binding site" evidence="1">
    <location>
        <position position="163"/>
    </location>
    <ligand>
        <name>S-adenosyl-L-methionine</name>
        <dbReference type="ChEBI" id="CHEBI:59789"/>
    </ligand>
</feature>
<dbReference type="PANTHER" id="PTHR36112:SF1">
    <property type="entry name" value="RIBOSOMAL RNA SMALL SUBUNIT METHYLTRANSFERASE J"/>
    <property type="match status" value="1"/>
</dbReference>
<comment type="subcellular location">
    <subcellularLocation>
        <location evidence="1">Cytoplasm</location>
    </subcellularLocation>
</comment>
<reference evidence="3" key="2">
    <citation type="submission" date="2020-02" db="EMBL/GenBank/DDBJ databases">
        <title>Using affinity propagation clustering for identifying bacterial clades and subclades with whole-genome sequences of Francisella tularensis.</title>
        <authorList>
            <person name="Homeier-Bachmann T."/>
            <person name="Abdel-Glil M.Y."/>
            <person name="Hackbart A."/>
            <person name="Hotzel H."/>
            <person name="Tomaso H."/>
        </authorList>
    </citation>
    <scope>NUCLEOTIDE SEQUENCE</scope>
    <source>
        <strain evidence="3">15T0085</strain>
        <strain evidence="2">17T1429</strain>
    </source>
</reference>
<dbReference type="GeneID" id="75264754"/>
<dbReference type="RefSeq" id="WP_003014447.1">
    <property type="nucleotide sequence ID" value="NZ_AP023459.1"/>
</dbReference>
<dbReference type="eggNOG" id="COG0742">
    <property type="taxonomic scope" value="Bacteria"/>
</dbReference>
<feature type="binding site" evidence="1">
    <location>
        <begin position="94"/>
        <end position="95"/>
    </location>
    <ligand>
        <name>S-adenosyl-L-methionine</name>
        <dbReference type="ChEBI" id="CHEBI:59789"/>
    </ligand>
</feature>
<dbReference type="KEGG" id="ftz:CH68_305"/>
<keyword evidence="1" id="KW-0949">S-adenosyl-L-methionine</keyword>
<protein>
    <recommendedName>
        <fullName evidence="1">Ribosomal RNA small subunit methyltransferase J</fullName>
        <ecNumber evidence="1">2.1.1.242</ecNumber>
    </recommendedName>
    <alternativeName>
        <fullName evidence="1">16S rRNA m2G1516 methyltransferase</fullName>
    </alternativeName>
    <alternativeName>
        <fullName evidence="1">rRNA (guanine-N(2)-)-methyltransferase</fullName>
    </alternativeName>
</protein>
<dbReference type="HAMAP" id="MF_01523">
    <property type="entry name" value="16SrRNA_methyltr_J"/>
    <property type="match status" value="1"/>
</dbReference>
<dbReference type="InterPro" id="IPR029063">
    <property type="entry name" value="SAM-dependent_MTases_sf"/>
</dbReference>
<comment type="similarity">
    <text evidence="1">Belongs to the methyltransferase superfamily. RsmJ family.</text>
</comment>
<evidence type="ECO:0000256" key="1">
    <source>
        <dbReference type="HAMAP-Rule" id="MF_01523"/>
    </source>
</evidence>
<keyword evidence="1 3" id="KW-0808">Transferase</keyword>
<keyword evidence="1 3" id="KW-0489">Methyltransferase</keyword>
<accession>A0A0B6E2B0</accession>
<dbReference type="CDD" id="cd02440">
    <property type="entry name" value="AdoMet_MTases"/>
    <property type="match status" value="1"/>
</dbReference>
<comment type="caution">
    <text evidence="1">Lacks conserved residue(s) required for the propagation of feature annotation.</text>
</comment>
<dbReference type="SMR" id="A0A0B6E2B0"/>
<dbReference type="Pfam" id="PF04445">
    <property type="entry name" value="SAM_MT"/>
    <property type="match status" value="1"/>
</dbReference>
<evidence type="ECO:0000313" key="2">
    <source>
        <dbReference type="EMBL" id="NDR88603.1"/>
    </source>
</evidence>
<comment type="function">
    <text evidence="1">Specifically methylates the guanosine in position 1516 of 16S rRNA.</text>
</comment>
<keyword evidence="1" id="KW-0698">rRNA processing</keyword>
<dbReference type="InterPro" id="IPR007536">
    <property type="entry name" value="16SrRNA_methylTrfase_J"/>
</dbReference>
<reference evidence="3" key="1">
    <citation type="submission" date="2019-08" db="EMBL/GenBank/DDBJ databases">
        <authorList>
            <person name="Busch A."/>
        </authorList>
    </citation>
    <scope>NUCLEOTIDE SEQUENCE</scope>
    <source>
        <strain evidence="3">15T0085</strain>
        <strain evidence="2">17T1429</strain>
    </source>
</reference>
<dbReference type="AlphaFoldDB" id="A0A0B6E2B0"/>
<dbReference type="GO" id="GO:0008990">
    <property type="term" value="F:rRNA (guanine-N2-)-methyltransferase activity"/>
    <property type="evidence" value="ECO:0007669"/>
    <property type="project" value="UniProtKB-UniRule"/>
</dbReference>